<evidence type="ECO:0000256" key="1">
    <source>
        <dbReference type="SAM" id="Phobius"/>
    </source>
</evidence>
<dbReference type="SUPFAM" id="SSF103473">
    <property type="entry name" value="MFS general substrate transporter"/>
    <property type="match status" value="1"/>
</dbReference>
<dbReference type="HOGENOM" id="CLU_2317793_0_0_4"/>
<dbReference type="eggNOG" id="COG2814">
    <property type="taxonomic scope" value="Bacteria"/>
</dbReference>
<feature type="transmembrane region" description="Helical" evidence="1">
    <location>
        <begin position="50"/>
        <end position="73"/>
    </location>
</feature>
<reference evidence="2" key="1">
    <citation type="submission" date="2008-03" db="EMBL/GenBank/DDBJ databases">
        <title>Complete sequence of Polynucleobacter necessarius STIR1.</title>
        <authorList>
            <consortium name="US DOE Joint Genome Institute"/>
            <person name="Copeland A."/>
            <person name="Lucas S."/>
            <person name="Lapidus A."/>
            <person name="Barry K."/>
            <person name="Detter J.C."/>
            <person name="Glavina del Rio T."/>
            <person name="Hammon N."/>
            <person name="Israni S."/>
            <person name="Dalin E."/>
            <person name="Tice H."/>
            <person name="Pitluck S."/>
            <person name="Chain P."/>
            <person name="Malfatti S."/>
            <person name="Shin M."/>
            <person name="Vergez L."/>
            <person name="Schmutz J."/>
            <person name="Larimer F."/>
            <person name="Land M."/>
            <person name="Hauser L."/>
            <person name="Kyrpides N."/>
            <person name="Kim E."/>
            <person name="Hahn M."/>
            <person name="Richardson P."/>
        </authorList>
    </citation>
    <scope>NUCLEOTIDE SEQUENCE [LARGE SCALE GENOMIC DNA]</scope>
    <source>
        <strain evidence="2">STIR1</strain>
    </source>
</reference>
<proteinExistence type="predicted"/>
<evidence type="ECO:0000313" key="2">
    <source>
        <dbReference type="EMBL" id="ACB43916.1"/>
    </source>
</evidence>
<dbReference type="InterPro" id="IPR036259">
    <property type="entry name" value="MFS_trans_sf"/>
</dbReference>
<dbReference type="EMBL" id="CP001010">
    <property type="protein sequence ID" value="ACB43916.1"/>
    <property type="molecule type" value="Genomic_DNA"/>
</dbReference>
<sequence length="99" mass="11334">MMVVGRRLDLKVGLGIVFIGEYSVHPYLRFHDHVPLGPEFIRELNINTHQFGLLLSSYTFAAAAAGILATYYVDRFERRQLLVCMPFSSFYLTHYASTC</sequence>
<keyword evidence="1" id="KW-1133">Transmembrane helix</keyword>
<dbReference type="KEGG" id="pne:Pnec_0680"/>
<dbReference type="AlphaFoldDB" id="B1XU89"/>
<organism evidence="2">
    <name type="scientific">Polynucleobacter necessarius subsp. necessarius (strain STIR1)</name>
    <dbReference type="NCBI Taxonomy" id="452638"/>
    <lineage>
        <taxon>Bacteria</taxon>
        <taxon>Pseudomonadati</taxon>
        <taxon>Pseudomonadota</taxon>
        <taxon>Betaproteobacteria</taxon>
        <taxon>Burkholderiales</taxon>
        <taxon>Burkholderiaceae</taxon>
        <taxon>Polynucleobacter</taxon>
    </lineage>
</organism>
<protein>
    <submittedName>
        <fullName evidence="2">Uncharacterized protein</fullName>
    </submittedName>
</protein>
<accession>B1XU89</accession>
<name>B1XU89_POLNS</name>
<dbReference type="Gene3D" id="1.20.1250.20">
    <property type="entry name" value="MFS general substrate transporter like domains"/>
    <property type="match status" value="1"/>
</dbReference>
<gene>
    <name evidence="2" type="ordered locus">Pnec_0680</name>
</gene>
<dbReference type="STRING" id="452638.Pnec_0680"/>
<keyword evidence="1" id="KW-0812">Transmembrane</keyword>
<keyword evidence="1" id="KW-0472">Membrane</keyword>